<evidence type="ECO:0000313" key="2">
    <source>
        <dbReference type="EMBL" id="KAI7751186.1"/>
    </source>
</evidence>
<name>A0AAD5CZD1_AMBAR</name>
<sequence>MADLLTTTTTRMLLFNPNTKVLVTGGEDHKVNLWAIGKPNAILLENYEEEIVQMKNISNQEYDAHLRNWQMEPVRKRGVLRKCLRRSMGTNVRICW</sequence>
<comment type="caution">
    <text evidence="2">The sequence shown here is derived from an EMBL/GenBank/DDBJ whole genome shotgun (WGS) entry which is preliminary data.</text>
</comment>
<dbReference type="Proteomes" id="UP001206925">
    <property type="component" value="Unassembled WGS sequence"/>
</dbReference>
<evidence type="ECO:0000313" key="3">
    <source>
        <dbReference type="Proteomes" id="UP001206925"/>
    </source>
</evidence>
<dbReference type="PROSITE" id="PS50082">
    <property type="entry name" value="WD_REPEATS_2"/>
    <property type="match status" value="1"/>
</dbReference>
<dbReference type="InterPro" id="IPR001680">
    <property type="entry name" value="WD40_rpt"/>
</dbReference>
<organism evidence="2 3">
    <name type="scientific">Ambrosia artemisiifolia</name>
    <name type="common">Common ragweed</name>
    <dbReference type="NCBI Taxonomy" id="4212"/>
    <lineage>
        <taxon>Eukaryota</taxon>
        <taxon>Viridiplantae</taxon>
        <taxon>Streptophyta</taxon>
        <taxon>Embryophyta</taxon>
        <taxon>Tracheophyta</taxon>
        <taxon>Spermatophyta</taxon>
        <taxon>Magnoliopsida</taxon>
        <taxon>eudicotyledons</taxon>
        <taxon>Gunneridae</taxon>
        <taxon>Pentapetalae</taxon>
        <taxon>asterids</taxon>
        <taxon>campanulids</taxon>
        <taxon>Asterales</taxon>
        <taxon>Asteraceae</taxon>
        <taxon>Asteroideae</taxon>
        <taxon>Heliantheae alliance</taxon>
        <taxon>Heliantheae</taxon>
        <taxon>Ambrosia</taxon>
    </lineage>
</organism>
<dbReference type="EMBL" id="JAMZMK010005955">
    <property type="protein sequence ID" value="KAI7751186.1"/>
    <property type="molecule type" value="Genomic_DNA"/>
</dbReference>
<evidence type="ECO:0000256" key="1">
    <source>
        <dbReference type="PROSITE-ProRule" id="PRU00221"/>
    </source>
</evidence>
<gene>
    <name evidence="2" type="ORF">M8C21_027798</name>
</gene>
<feature type="repeat" description="WD" evidence="1">
    <location>
        <begin position="13"/>
        <end position="34"/>
    </location>
</feature>
<reference evidence="2" key="1">
    <citation type="submission" date="2022-06" db="EMBL/GenBank/DDBJ databases">
        <title>Uncovering the hologenomic basis of an extraordinary plant invasion.</title>
        <authorList>
            <person name="Bieker V.C."/>
            <person name="Martin M.D."/>
            <person name="Gilbert T."/>
            <person name="Hodgins K."/>
            <person name="Battlay P."/>
            <person name="Petersen B."/>
            <person name="Wilson J."/>
        </authorList>
    </citation>
    <scope>NUCLEOTIDE SEQUENCE</scope>
    <source>
        <strain evidence="2">AA19_3_7</strain>
        <tissue evidence="2">Leaf</tissue>
    </source>
</reference>
<accession>A0AAD5CZD1</accession>
<keyword evidence="3" id="KW-1185">Reference proteome</keyword>
<keyword evidence="1" id="KW-0853">WD repeat</keyword>
<dbReference type="AlphaFoldDB" id="A0AAD5CZD1"/>
<protein>
    <submittedName>
        <fullName evidence="2">Uncharacterized protein</fullName>
    </submittedName>
</protein>
<proteinExistence type="predicted"/>